<dbReference type="EMBL" id="CP139558">
    <property type="protein sequence ID" value="WPU93859.1"/>
    <property type="molecule type" value="Genomic_DNA"/>
</dbReference>
<evidence type="ECO:0000313" key="2">
    <source>
        <dbReference type="Proteomes" id="UP001324380"/>
    </source>
</evidence>
<dbReference type="Gene3D" id="3.30.2310.20">
    <property type="entry name" value="RelE-like"/>
    <property type="match status" value="1"/>
</dbReference>
<dbReference type="RefSeq" id="WP_321562989.1">
    <property type="nucleotide sequence ID" value="NZ_CP139558.1"/>
</dbReference>
<dbReference type="InterPro" id="IPR035093">
    <property type="entry name" value="RelE/ParE_toxin_dom_sf"/>
</dbReference>
<reference evidence="1 2" key="1">
    <citation type="submission" date="2023-11" db="EMBL/GenBank/DDBJ databases">
        <title>Analysis of the Genomes of Mucilaginibacter gossypii cycad 4 and M. sabulilitoris SNA2: microbes with the potential for plant growth promotion.</title>
        <authorList>
            <person name="Hirsch A.M."/>
            <person name="Humm E."/>
            <person name="Rubbi M."/>
            <person name="Del Vecchio G."/>
            <person name="Ha S.M."/>
            <person name="Pellegrini M."/>
            <person name="Gunsalus R.P."/>
        </authorList>
    </citation>
    <scope>NUCLEOTIDE SEQUENCE [LARGE SCALE GENOMIC DNA]</scope>
    <source>
        <strain evidence="1 2">SNA2</strain>
    </source>
</reference>
<keyword evidence="2" id="KW-1185">Reference proteome</keyword>
<name>A0ABZ0TQ46_9SPHI</name>
<dbReference type="Proteomes" id="UP001324380">
    <property type="component" value="Chromosome"/>
</dbReference>
<accession>A0ABZ0TQ46</accession>
<organism evidence="1 2">
    <name type="scientific">Mucilaginibacter sabulilitoris</name>
    <dbReference type="NCBI Taxonomy" id="1173583"/>
    <lineage>
        <taxon>Bacteria</taxon>
        <taxon>Pseudomonadati</taxon>
        <taxon>Bacteroidota</taxon>
        <taxon>Sphingobacteriia</taxon>
        <taxon>Sphingobacteriales</taxon>
        <taxon>Sphingobacteriaceae</taxon>
        <taxon>Mucilaginibacter</taxon>
    </lineage>
</organism>
<proteinExistence type="predicted"/>
<gene>
    <name evidence="1" type="ORF">SNE25_31580</name>
</gene>
<sequence>MPENVLFSILYTKRSDADAITIKNYLLYKFTQKEVDKFYNLLRIFENVVAVFPELYPQSSKGKNIHRAVLSKQLSVFYKISGDKIYVLAILDNHMDYTKWP</sequence>
<protein>
    <recommendedName>
        <fullName evidence="3">Type II toxin-antitoxin system RelE/ParE family toxin</fullName>
    </recommendedName>
</protein>
<evidence type="ECO:0000313" key="1">
    <source>
        <dbReference type="EMBL" id="WPU93859.1"/>
    </source>
</evidence>
<evidence type="ECO:0008006" key="3">
    <source>
        <dbReference type="Google" id="ProtNLM"/>
    </source>
</evidence>